<accession>A0A6G8S4I8</accession>
<dbReference type="Proteomes" id="UP000501939">
    <property type="component" value="Chromosome"/>
</dbReference>
<name>A0A6G8S4I8_9GAMM</name>
<reference evidence="1 2" key="1">
    <citation type="submission" date="2020-03" db="EMBL/GenBank/DDBJ databases">
        <authorList>
            <person name="Zhu W."/>
        </authorList>
    </citation>
    <scope>NUCLEOTIDE SEQUENCE [LARGE SCALE GENOMIC DNA]</scope>
    <source>
        <strain evidence="1 2">185</strain>
    </source>
</reference>
<evidence type="ECO:0000313" key="1">
    <source>
        <dbReference type="EMBL" id="QIO09119.1"/>
    </source>
</evidence>
<keyword evidence="2" id="KW-1185">Reference proteome</keyword>
<dbReference type="RefSeq" id="WP_166324671.1">
    <property type="nucleotide sequence ID" value="NZ_CP049916.1"/>
</dbReference>
<organism evidence="1 2">
    <name type="scientific">Acinetobacter lanii</name>
    <dbReference type="NCBI Taxonomy" id="2715163"/>
    <lineage>
        <taxon>Bacteria</taxon>
        <taxon>Pseudomonadati</taxon>
        <taxon>Pseudomonadota</taxon>
        <taxon>Gammaproteobacteria</taxon>
        <taxon>Moraxellales</taxon>
        <taxon>Moraxellaceae</taxon>
        <taxon>Acinetobacter</taxon>
    </lineage>
</organism>
<dbReference type="InterPro" id="IPR021284">
    <property type="entry name" value="DUF2750"/>
</dbReference>
<gene>
    <name evidence="1" type="ORF">G8D99_08870</name>
</gene>
<dbReference type="EMBL" id="CP049916">
    <property type="protein sequence ID" value="QIO09119.1"/>
    <property type="molecule type" value="Genomic_DNA"/>
</dbReference>
<dbReference type="AlphaFoldDB" id="A0A6G8S4I8"/>
<dbReference type="KEGG" id="alj:G8D99_08870"/>
<evidence type="ECO:0000313" key="2">
    <source>
        <dbReference type="Proteomes" id="UP000501939"/>
    </source>
</evidence>
<proteinExistence type="predicted"/>
<protein>
    <submittedName>
        <fullName evidence="1">DUF2750 domain-containing protein</fullName>
    </submittedName>
</protein>
<sequence length="129" mass="15212">MKKYIKLHPSAKDSMLKISILKTMMYCGVLWGLYHPEHQGWAIKAEKNDYIFPFWLSSLQAIHYAKIHWPNYVPKKITPKDFEQSLMPTLTRLHVSPTLFNHKSRRFKLSTAQMRLFFFNDADLNLAVA</sequence>
<dbReference type="Pfam" id="PF11042">
    <property type="entry name" value="DUF2750"/>
    <property type="match status" value="1"/>
</dbReference>